<dbReference type="PANTHER" id="PTHR43283:SF11">
    <property type="entry name" value="BETA-LACTAMASE-RELATED DOMAIN-CONTAINING PROTEIN"/>
    <property type="match status" value="1"/>
</dbReference>
<gene>
    <name evidence="3" type="ORF">AVDCRST_MAG96-2490</name>
</gene>
<feature type="domain" description="Beta-lactamase-related" evidence="2">
    <location>
        <begin position="4"/>
        <end position="306"/>
    </location>
</feature>
<keyword evidence="1 3" id="KW-0378">Hydrolase</keyword>
<dbReference type="PANTHER" id="PTHR43283">
    <property type="entry name" value="BETA-LACTAMASE-RELATED"/>
    <property type="match status" value="1"/>
</dbReference>
<proteinExistence type="predicted"/>
<dbReference type="InterPro" id="IPR050789">
    <property type="entry name" value="Diverse_Enzym_Activities"/>
</dbReference>
<name>A0A6J4T319_9BACT</name>
<dbReference type="GO" id="GO:0016787">
    <property type="term" value="F:hydrolase activity"/>
    <property type="evidence" value="ECO:0007669"/>
    <property type="project" value="UniProtKB-KW"/>
</dbReference>
<protein>
    <submittedName>
        <fullName evidence="3">Beta-glycosyl hydrolase / Uncharacterized esterase</fullName>
    </submittedName>
</protein>
<dbReference type="Pfam" id="PF00144">
    <property type="entry name" value="Beta-lactamase"/>
    <property type="match status" value="1"/>
</dbReference>
<accession>A0A6J4T319</accession>
<reference evidence="3" key="1">
    <citation type="submission" date="2020-02" db="EMBL/GenBank/DDBJ databases">
        <authorList>
            <person name="Meier V. D."/>
        </authorList>
    </citation>
    <scope>NUCLEOTIDE SEQUENCE</scope>
    <source>
        <strain evidence="3">AVDCRST_MAG96</strain>
    </source>
</reference>
<dbReference type="Gene3D" id="3.40.710.10">
    <property type="entry name" value="DD-peptidase/beta-lactamase superfamily"/>
    <property type="match status" value="1"/>
</dbReference>
<dbReference type="AlphaFoldDB" id="A0A6J4T319"/>
<evidence type="ECO:0000259" key="2">
    <source>
        <dbReference type="Pfam" id="PF00144"/>
    </source>
</evidence>
<dbReference type="SUPFAM" id="SSF56601">
    <property type="entry name" value="beta-lactamase/transpeptidase-like"/>
    <property type="match status" value="1"/>
</dbReference>
<dbReference type="EMBL" id="CADCVN010000976">
    <property type="protein sequence ID" value="CAA9511760.1"/>
    <property type="molecule type" value="Genomic_DNA"/>
</dbReference>
<sequence length="337" mass="38204">MSATTVSVMKLYEEGKLDINKTLGYYLPWVKGSNKENIQLKNLLLHQAQLISFIPFYRETVDKAANPLPSIYSRVPVKEFSIEVADGLYMRNDWQDTMYQKILLSKLGEPLKYVYSDNDFIFLGKIVEAITGKKLEDYVKETFYWPLGMTTTSFKPRDHFPINTIAPTENDTGWRQQLLRGHVHDPGAAMFGGVAGHAGLFSNAYDLAQLYQMLLNNGEMNGVRFLKKETIDTFTAYSSDISRRGLGFDKPEKDNATRIDPYPAASVSPLTFGHTGFTGTCVWVDPAYNLIYIFLSNRVTPEGENRKLLEMNVRSNIQEVIYEAMQGIPDTKTVSIK</sequence>
<dbReference type="InterPro" id="IPR001466">
    <property type="entry name" value="Beta-lactam-related"/>
</dbReference>
<organism evidence="3">
    <name type="scientific">uncultured Segetibacter sp</name>
    <dbReference type="NCBI Taxonomy" id="481133"/>
    <lineage>
        <taxon>Bacteria</taxon>
        <taxon>Pseudomonadati</taxon>
        <taxon>Bacteroidota</taxon>
        <taxon>Chitinophagia</taxon>
        <taxon>Chitinophagales</taxon>
        <taxon>Chitinophagaceae</taxon>
        <taxon>Segetibacter</taxon>
        <taxon>environmental samples</taxon>
    </lineage>
</organism>
<dbReference type="InterPro" id="IPR012338">
    <property type="entry name" value="Beta-lactam/transpept-like"/>
</dbReference>
<evidence type="ECO:0000256" key="1">
    <source>
        <dbReference type="ARBA" id="ARBA00022801"/>
    </source>
</evidence>
<evidence type="ECO:0000313" key="3">
    <source>
        <dbReference type="EMBL" id="CAA9511760.1"/>
    </source>
</evidence>